<feature type="transmembrane region" description="Helical" evidence="8">
    <location>
        <begin position="110"/>
        <end position="131"/>
    </location>
</feature>
<dbReference type="InterPro" id="IPR051084">
    <property type="entry name" value="H+-coupled_symporters"/>
</dbReference>
<dbReference type="PANTHER" id="PTHR43528">
    <property type="entry name" value="ALPHA-KETOGLUTARATE PERMEASE"/>
    <property type="match status" value="1"/>
</dbReference>
<feature type="domain" description="Major facilitator superfamily (MFS) profile" evidence="9">
    <location>
        <begin position="14"/>
        <end position="430"/>
    </location>
</feature>
<feature type="transmembrane region" description="Helical" evidence="8">
    <location>
        <begin position="407"/>
        <end position="425"/>
    </location>
</feature>
<evidence type="ECO:0000256" key="6">
    <source>
        <dbReference type="ARBA" id="ARBA00022989"/>
    </source>
</evidence>
<feature type="transmembrane region" description="Helical" evidence="8">
    <location>
        <begin position="307"/>
        <end position="332"/>
    </location>
</feature>
<evidence type="ECO:0000256" key="3">
    <source>
        <dbReference type="ARBA" id="ARBA00022475"/>
    </source>
</evidence>
<feature type="transmembrane region" description="Helical" evidence="8">
    <location>
        <begin position="278"/>
        <end position="295"/>
    </location>
</feature>
<feature type="transmembrane region" description="Helical" evidence="8">
    <location>
        <begin position="152"/>
        <end position="174"/>
    </location>
</feature>
<feature type="transmembrane region" description="Helical" evidence="8">
    <location>
        <begin position="12"/>
        <end position="36"/>
    </location>
</feature>
<dbReference type="InterPro" id="IPR020846">
    <property type="entry name" value="MFS_dom"/>
</dbReference>
<feature type="transmembrane region" description="Helical" evidence="8">
    <location>
        <begin position="338"/>
        <end position="360"/>
    </location>
</feature>
<evidence type="ECO:0000313" key="11">
    <source>
        <dbReference type="Proteomes" id="UP001319921"/>
    </source>
</evidence>
<dbReference type="PANTHER" id="PTHR43528:SF1">
    <property type="entry name" value="ALPHA-KETOGLUTARATE PERMEASE"/>
    <property type="match status" value="1"/>
</dbReference>
<sequence>MKPNDKLTSKHIKWMLATFFTWTFDLYDLFSILLVTPYIAELFFPSKILLLSIAATYASFLTSFIMRPVGATYFGTRISDKLGRKKAISYGIIGLVITATLQGTLPTYAIAGIIAPILLIILRLAEGFFVGGITSGSHTIGPESVPERHRGWVGGMGFAGAGAAYLIASAWFYMTAILFPGPLYLVWGWRVMFFGGLLPLAVLGFVNYLVPESETWERVKNRGKIVKSPVRELFSSKYRRMLGIALLITIGWALMYYIPQGLFPTFLAKVNKLSKPEIGITMIIASVGMLIGPTLGGEISQHIGRKIMSIIGAIIVIAIVAPSFLYLASLTFKSLTNIIFTAFIISLLSDFGGGIVMIYLNELYPTSIRGTGVAFTWNTGFAIAGASPTIISLVLASIGGIPKFPIVMFYSLIIAAIIILIGSLLTPETRGNISKEIEVTTKESV</sequence>
<dbReference type="RefSeq" id="WP_229572485.1">
    <property type="nucleotide sequence ID" value="NZ_AP025226.1"/>
</dbReference>
<feature type="transmembrane region" description="Helical" evidence="8">
    <location>
        <begin position="241"/>
        <end position="258"/>
    </location>
</feature>
<evidence type="ECO:0000256" key="2">
    <source>
        <dbReference type="ARBA" id="ARBA00022448"/>
    </source>
</evidence>
<feature type="transmembrane region" description="Helical" evidence="8">
    <location>
        <begin position="186"/>
        <end position="210"/>
    </location>
</feature>
<evidence type="ECO:0000256" key="7">
    <source>
        <dbReference type="ARBA" id="ARBA00023136"/>
    </source>
</evidence>
<feature type="transmembrane region" description="Helical" evidence="8">
    <location>
        <begin position="87"/>
        <end position="104"/>
    </location>
</feature>
<dbReference type="AlphaFoldDB" id="A0AAQ4CS63"/>
<proteinExistence type="predicted"/>
<keyword evidence="11" id="KW-1185">Reference proteome</keyword>
<organism evidence="10 11">
    <name type="scientific">Saccharolobus caldissimus</name>
    <dbReference type="NCBI Taxonomy" id="1702097"/>
    <lineage>
        <taxon>Archaea</taxon>
        <taxon>Thermoproteota</taxon>
        <taxon>Thermoprotei</taxon>
        <taxon>Sulfolobales</taxon>
        <taxon>Sulfolobaceae</taxon>
        <taxon>Saccharolobus</taxon>
    </lineage>
</organism>
<keyword evidence="4 8" id="KW-0812">Transmembrane</keyword>
<evidence type="ECO:0000256" key="8">
    <source>
        <dbReference type="SAM" id="Phobius"/>
    </source>
</evidence>
<gene>
    <name evidence="10" type="ORF">SACC_16610</name>
</gene>
<dbReference type="Proteomes" id="UP001319921">
    <property type="component" value="Chromosome"/>
</dbReference>
<dbReference type="GO" id="GO:0005886">
    <property type="term" value="C:plasma membrane"/>
    <property type="evidence" value="ECO:0007669"/>
    <property type="project" value="UniProtKB-SubCell"/>
</dbReference>
<accession>A0AAQ4CS63</accession>
<keyword evidence="7 8" id="KW-0472">Membrane</keyword>
<reference evidence="10 11" key="1">
    <citation type="journal article" date="2022" name="Microbiol. Resour. Announc.">
        <title>Complete Genome Sequence of the Hyperthermophilic and Acidophilic Archaeon Saccharolobus caldissimus Strain HS-3T.</title>
        <authorList>
            <person name="Sakai H.D."/>
            <person name="Kurosawa N."/>
        </authorList>
    </citation>
    <scope>NUCLEOTIDE SEQUENCE [LARGE SCALE GENOMIC DNA]</scope>
    <source>
        <strain evidence="10 11">JCM32116</strain>
    </source>
</reference>
<keyword evidence="5" id="KW-0769">Symport</keyword>
<feature type="transmembrane region" description="Helical" evidence="8">
    <location>
        <begin position="381"/>
        <end position="401"/>
    </location>
</feature>
<name>A0AAQ4CS63_9CREN</name>
<dbReference type="SUPFAM" id="SSF103473">
    <property type="entry name" value="MFS general substrate transporter"/>
    <property type="match status" value="1"/>
</dbReference>
<dbReference type="PROSITE" id="PS50850">
    <property type="entry name" value="MFS"/>
    <property type="match status" value="1"/>
</dbReference>
<dbReference type="CDD" id="cd17316">
    <property type="entry name" value="MFS_SV2_like"/>
    <property type="match status" value="1"/>
</dbReference>
<keyword evidence="2" id="KW-0813">Transport</keyword>
<feature type="transmembrane region" description="Helical" evidence="8">
    <location>
        <begin position="48"/>
        <end position="66"/>
    </location>
</feature>
<dbReference type="Pfam" id="PF00083">
    <property type="entry name" value="Sugar_tr"/>
    <property type="match status" value="2"/>
</dbReference>
<dbReference type="GO" id="GO:0015293">
    <property type="term" value="F:symporter activity"/>
    <property type="evidence" value="ECO:0007669"/>
    <property type="project" value="UniProtKB-KW"/>
</dbReference>
<dbReference type="InterPro" id="IPR005828">
    <property type="entry name" value="MFS_sugar_transport-like"/>
</dbReference>
<evidence type="ECO:0000313" key="10">
    <source>
        <dbReference type="EMBL" id="BDB98644.1"/>
    </source>
</evidence>
<keyword evidence="3" id="KW-1003">Cell membrane</keyword>
<dbReference type="GeneID" id="68866396"/>
<protein>
    <submittedName>
        <fullName evidence="10">MFS transporter</fullName>
    </submittedName>
</protein>
<evidence type="ECO:0000259" key="9">
    <source>
        <dbReference type="PROSITE" id="PS50850"/>
    </source>
</evidence>
<dbReference type="EMBL" id="AP025226">
    <property type="protein sequence ID" value="BDB98644.1"/>
    <property type="molecule type" value="Genomic_DNA"/>
</dbReference>
<evidence type="ECO:0000256" key="5">
    <source>
        <dbReference type="ARBA" id="ARBA00022847"/>
    </source>
</evidence>
<dbReference type="InterPro" id="IPR036259">
    <property type="entry name" value="MFS_trans_sf"/>
</dbReference>
<evidence type="ECO:0000256" key="4">
    <source>
        <dbReference type="ARBA" id="ARBA00022692"/>
    </source>
</evidence>
<comment type="subcellular location">
    <subcellularLocation>
        <location evidence="1">Cell membrane</location>
        <topology evidence="1">Multi-pass membrane protein</topology>
    </subcellularLocation>
</comment>
<keyword evidence="6 8" id="KW-1133">Transmembrane helix</keyword>
<dbReference type="KEGG" id="scas:SACC_16610"/>
<dbReference type="Gene3D" id="1.20.1250.20">
    <property type="entry name" value="MFS general substrate transporter like domains"/>
    <property type="match status" value="2"/>
</dbReference>
<evidence type="ECO:0000256" key="1">
    <source>
        <dbReference type="ARBA" id="ARBA00004651"/>
    </source>
</evidence>